<proteinExistence type="predicted"/>
<evidence type="ECO:0000313" key="1">
    <source>
        <dbReference type="EMBL" id="MSS43800.1"/>
    </source>
</evidence>
<dbReference type="EMBL" id="VULR01000011">
    <property type="protein sequence ID" value="MSS43800.1"/>
    <property type="molecule type" value="Genomic_DNA"/>
</dbReference>
<dbReference type="RefSeq" id="WP_154484480.1">
    <property type="nucleotide sequence ID" value="NZ_VULR01000011.1"/>
</dbReference>
<protein>
    <submittedName>
        <fullName evidence="1">Uncharacterized protein</fullName>
    </submittedName>
</protein>
<organism evidence="1 2">
    <name type="scientific">Anaerosalibacter bizertensis</name>
    <dbReference type="NCBI Taxonomy" id="932217"/>
    <lineage>
        <taxon>Bacteria</taxon>
        <taxon>Bacillati</taxon>
        <taxon>Bacillota</taxon>
        <taxon>Tissierellia</taxon>
        <taxon>Tissierellales</taxon>
        <taxon>Sporanaerobacteraceae</taxon>
        <taxon>Anaerosalibacter</taxon>
    </lineage>
</organism>
<comment type="caution">
    <text evidence="1">The sequence shown here is derived from an EMBL/GenBank/DDBJ whole genome shotgun (WGS) entry which is preliminary data.</text>
</comment>
<accession>A0A844FIK7</accession>
<dbReference type="AlphaFoldDB" id="A0A844FIK7"/>
<dbReference type="Proteomes" id="UP000462760">
    <property type="component" value="Unassembled WGS sequence"/>
</dbReference>
<sequence>MIYELLETAIEQQNSFMTRDMVMLQIEFFYTAGRITEEERNRLLEKLNPVVEEEIKNIIEG</sequence>
<name>A0A844FIK7_9FIRM</name>
<evidence type="ECO:0000313" key="2">
    <source>
        <dbReference type="Proteomes" id="UP000462760"/>
    </source>
</evidence>
<gene>
    <name evidence="1" type="ORF">FYJ27_08670</name>
</gene>
<reference evidence="1 2" key="1">
    <citation type="submission" date="2019-08" db="EMBL/GenBank/DDBJ databases">
        <title>In-depth cultivation of the pig gut microbiome towards novel bacterial diversity and tailored functional studies.</title>
        <authorList>
            <person name="Wylensek D."/>
            <person name="Hitch T.C.A."/>
            <person name="Clavel T."/>
        </authorList>
    </citation>
    <scope>NUCLEOTIDE SEQUENCE [LARGE SCALE GENOMIC DNA]</scope>
    <source>
        <strain evidence="1 2">Med78-601-WT-4W-RMD-3</strain>
    </source>
</reference>